<evidence type="ECO:0000313" key="5">
    <source>
        <dbReference type="EMBL" id="CAF1308204.1"/>
    </source>
</evidence>
<protein>
    <submittedName>
        <fullName evidence="5">Uncharacterized protein</fullName>
    </submittedName>
</protein>
<evidence type="ECO:0000256" key="3">
    <source>
        <dbReference type="PROSITE-ProRule" id="PRU00339"/>
    </source>
</evidence>
<dbReference type="InterPro" id="IPR019734">
    <property type="entry name" value="TPR_rpt"/>
</dbReference>
<dbReference type="AlphaFoldDB" id="A0A815ELR7"/>
<evidence type="ECO:0000256" key="2">
    <source>
        <dbReference type="ARBA" id="ARBA00022803"/>
    </source>
</evidence>
<feature type="repeat" description="TPR" evidence="3">
    <location>
        <begin position="347"/>
        <end position="380"/>
    </location>
</feature>
<keyword evidence="8" id="KW-1185">Reference proteome</keyword>
<name>A0A815ELR7_9BILA</name>
<organism evidence="5 8">
    <name type="scientific">Didymodactylos carnosus</name>
    <dbReference type="NCBI Taxonomy" id="1234261"/>
    <lineage>
        <taxon>Eukaryota</taxon>
        <taxon>Metazoa</taxon>
        <taxon>Spiralia</taxon>
        <taxon>Gnathifera</taxon>
        <taxon>Rotifera</taxon>
        <taxon>Eurotatoria</taxon>
        <taxon>Bdelloidea</taxon>
        <taxon>Philodinida</taxon>
        <taxon>Philodinidae</taxon>
        <taxon>Didymodactylos</taxon>
    </lineage>
</organism>
<keyword evidence="1" id="KW-0677">Repeat</keyword>
<dbReference type="SUPFAM" id="SSF48452">
    <property type="entry name" value="TPR-like"/>
    <property type="match status" value="1"/>
</dbReference>
<dbReference type="PROSITE" id="PS50005">
    <property type="entry name" value="TPR"/>
    <property type="match status" value="2"/>
</dbReference>
<reference evidence="5" key="1">
    <citation type="submission" date="2021-02" db="EMBL/GenBank/DDBJ databases">
        <authorList>
            <person name="Nowell W R."/>
        </authorList>
    </citation>
    <scope>NUCLEOTIDE SEQUENCE</scope>
</reference>
<dbReference type="EMBL" id="CAJOBA010009297">
    <property type="protein sequence ID" value="CAF3847975.1"/>
    <property type="molecule type" value="Genomic_DNA"/>
</dbReference>
<proteinExistence type="predicted"/>
<dbReference type="PANTHER" id="PTHR45641:SF19">
    <property type="entry name" value="NEPHROCYSTIN-3"/>
    <property type="match status" value="1"/>
</dbReference>
<dbReference type="OrthoDB" id="19588at2759"/>
<dbReference type="EMBL" id="CAJNOK010009279">
    <property type="protein sequence ID" value="CAF1085454.1"/>
    <property type="molecule type" value="Genomic_DNA"/>
</dbReference>
<dbReference type="Proteomes" id="UP000677228">
    <property type="component" value="Unassembled WGS sequence"/>
</dbReference>
<accession>A0A815ELR7</accession>
<dbReference type="PANTHER" id="PTHR45641">
    <property type="entry name" value="TETRATRICOPEPTIDE REPEAT PROTEIN (AFU_ORTHOLOGUE AFUA_6G03870)"/>
    <property type="match status" value="1"/>
</dbReference>
<gene>
    <name evidence="5" type="ORF">GPM918_LOCUS28866</name>
    <name evidence="4" type="ORF">OVA965_LOCUS18575</name>
    <name evidence="7" type="ORF">SRO942_LOCUS29399</name>
    <name evidence="6" type="ORF">TMI583_LOCUS18588</name>
</gene>
<dbReference type="PROSITE" id="PS50293">
    <property type="entry name" value="TPR_REGION"/>
    <property type="match status" value="1"/>
</dbReference>
<evidence type="ECO:0000313" key="6">
    <source>
        <dbReference type="EMBL" id="CAF3847975.1"/>
    </source>
</evidence>
<dbReference type="InterPro" id="IPR011990">
    <property type="entry name" value="TPR-like_helical_dom_sf"/>
</dbReference>
<evidence type="ECO:0000313" key="8">
    <source>
        <dbReference type="Proteomes" id="UP000663829"/>
    </source>
</evidence>
<dbReference type="SMART" id="SM00028">
    <property type="entry name" value="TPR"/>
    <property type="match status" value="4"/>
</dbReference>
<dbReference type="Gene3D" id="3.90.176.10">
    <property type="entry name" value="Toxin ADP-ribosyltransferase, Chain A, domain 1"/>
    <property type="match status" value="1"/>
</dbReference>
<dbReference type="Proteomes" id="UP000682733">
    <property type="component" value="Unassembled WGS sequence"/>
</dbReference>
<evidence type="ECO:0000313" key="7">
    <source>
        <dbReference type="EMBL" id="CAF4143212.1"/>
    </source>
</evidence>
<dbReference type="Proteomes" id="UP000681722">
    <property type="component" value="Unassembled WGS sequence"/>
</dbReference>
<feature type="repeat" description="TPR" evidence="3">
    <location>
        <begin position="212"/>
        <end position="245"/>
    </location>
</feature>
<dbReference type="Pfam" id="PF13424">
    <property type="entry name" value="TPR_12"/>
    <property type="match status" value="2"/>
</dbReference>
<dbReference type="Proteomes" id="UP000663829">
    <property type="component" value="Unassembled WGS sequence"/>
</dbReference>
<evidence type="ECO:0000256" key="1">
    <source>
        <dbReference type="ARBA" id="ARBA00022737"/>
    </source>
</evidence>
<sequence length="455" mass="52010">MDGPFRIPTGRYPRSEWSSAAAVKWYTSNTFCPCLTNKALGTQDPDCLFTFRFIITEIHNELHRLHEERMENNKSLPSVIYRGKILPTIQFRILYDNINNLVSMNGFLSASSDEKVAAMYCAKDAVTFDREGYEQVLFKLSINEDVKRKPFASVKDSSHMKFENEILFSVGTIWQVKSITKDDNIWIAELELSDKDPSIELTDYLKKQLGEVSTYVTLGNFLAELEEFEKAKRYYLMLLEDLPEEHDDRSIILNNLACLECERGEHDDAARYINEAIKYINKKTRNDSHSTNEMVLEVAKCTENVIVRQCNQTLRSATTASNTCAAPIEDTINLITKSLTADHSLVGKILNNQGLLYYNSGDYDKAITNFNRALEIFQYPPDQAAAYNNIAVINFKQGHFQDALRNFRLAIKTGLQLLKSTSHSITDYVNNEAAVTEYIDRNSIRLPENIPIHQD</sequence>
<evidence type="ECO:0000313" key="4">
    <source>
        <dbReference type="EMBL" id="CAF1085454.1"/>
    </source>
</evidence>
<comment type="caution">
    <text evidence="5">The sequence shown here is derived from an EMBL/GenBank/DDBJ whole genome shotgun (WGS) entry which is preliminary data.</text>
</comment>
<keyword evidence="2 3" id="KW-0802">TPR repeat</keyword>
<dbReference type="EMBL" id="CAJNOQ010012798">
    <property type="protein sequence ID" value="CAF1308204.1"/>
    <property type="molecule type" value="Genomic_DNA"/>
</dbReference>
<dbReference type="EMBL" id="CAJOBC010040965">
    <property type="protein sequence ID" value="CAF4143212.1"/>
    <property type="molecule type" value="Genomic_DNA"/>
</dbReference>
<dbReference type="Gene3D" id="1.25.40.10">
    <property type="entry name" value="Tetratricopeptide repeat domain"/>
    <property type="match status" value="2"/>
</dbReference>
<dbReference type="SUPFAM" id="SSF56399">
    <property type="entry name" value="ADP-ribosylation"/>
    <property type="match status" value="1"/>
</dbReference>